<comment type="caution">
    <text evidence="1">The sequence shown here is derived from an EMBL/GenBank/DDBJ whole genome shotgun (WGS) entry which is preliminary data.</text>
</comment>
<evidence type="ECO:0000313" key="1">
    <source>
        <dbReference type="EMBL" id="KKK92133.1"/>
    </source>
</evidence>
<accession>A0A0F8ZEE3</accession>
<sequence length="89" mass="9827">NSAVLKCMVMVAVCMQLLLIGSGCCNECTNIKEVKTKAETIDANKTDQMEQLQVLVLTGGHSFDEKPFYKMFAGYRLIEPTFIVGSMSL</sequence>
<gene>
    <name evidence="1" type="ORF">LCGC14_2706000</name>
</gene>
<protein>
    <submittedName>
        <fullName evidence="1">Uncharacterized protein</fullName>
    </submittedName>
</protein>
<name>A0A0F8ZEE3_9ZZZZ</name>
<organism evidence="1">
    <name type="scientific">marine sediment metagenome</name>
    <dbReference type="NCBI Taxonomy" id="412755"/>
    <lineage>
        <taxon>unclassified sequences</taxon>
        <taxon>metagenomes</taxon>
        <taxon>ecological metagenomes</taxon>
    </lineage>
</organism>
<feature type="non-terminal residue" evidence="1">
    <location>
        <position position="1"/>
    </location>
</feature>
<reference evidence="1" key="1">
    <citation type="journal article" date="2015" name="Nature">
        <title>Complex archaea that bridge the gap between prokaryotes and eukaryotes.</title>
        <authorList>
            <person name="Spang A."/>
            <person name="Saw J.H."/>
            <person name="Jorgensen S.L."/>
            <person name="Zaremba-Niedzwiedzka K."/>
            <person name="Martijn J."/>
            <person name="Lind A.E."/>
            <person name="van Eijk R."/>
            <person name="Schleper C."/>
            <person name="Guy L."/>
            <person name="Ettema T.J."/>
        </authorList>
    </citation>
    <scope>NUCLEOTIDE SEQUENCE</scope>
</reference>
<proteinExistence type="predicted"/>
<dbReference type="AlphaFoldDB" id="A0A0F8ZEE3"/>
<dbReference type="EMBL" id="LAZR01048351">
    <property type="protein sequence ID" value="KKK92133.1"/>
    <property type="molecule type" value="Genomic_DNA"/>
</dbReference>